<reference evidence="2" key="1">
    <citation type="journal article" date="2014" name="Int. J. Syst. Evol. Microbiol.">
        <title>Complete genome sequence of Corynebacterium casei LMG S-19264T (=DSM 44701T), isolated from a smear-ripened cheese.</title>
        <authorList>
            <consortium name="US DOE Joint Genome Institute (JGI-PGF)"/>
            <person name="Walter F."/>
            <person name="Albersmeier A."/>
            <person name="Kalinowski J."/>
            <person name="Ruckert C."/>
        </authorList>
    </citation>
    <scope>NUCLEOTIDE SEQUENCE</scope>
    <source>
        <strain evidence="2">CGMCC 1.15425</strain>
    </source>
</reference>
<dbReference type="Proteomes" id="UP000627715">
    <property type="component" value="Unassembled WGS sequence"/>
</dbReference>
<dbReference type="OrthoDB" id="455474at2"/>
<proteinExistence type="predicted"/>
<comment type="caution">
    <text evidence="2">The sequence shown here is derived from an EMBL/GenBank/DDBJ whole genome shotgun (WGS) entry which is preliminary data.</text>
</comment>
<accession>A0A917GNI3</accession>
<evidence type="ECO:0000313" key="2">
    <source>
        <dbReference type="EMBL" id="GGG52596.1"/>
    </source>
</evidence>
<protein>
    <submittedName>
        <fullName evidence="2">Kinase</fullName>
    </submittedName>
</protein>
<name>A0A917GNI3_9GAMM</name>
<dbReference type="GO" id="GO:0005524">
    <property type="term" value="F:ATP binding"/>
    <property type="evidence" value="ECO:0007669"/>
    <property type="project" value="InterPro"/>
</dbReference>
<dbReference type="InterPro" id="IPR027417">
    <property type="entry name" value="P-loop_NTPase"/>
</dbReference>
<dbReference type="AlphaFoldDB" id="A0A917GNI3"/>
<evidence type="ECO:0000313" key="3">
    <source>
        <dbReference type="Proteomes" id="UP000627715"/>
    </source>
</evidence>
<keyword evidence="2" id="KW-0808">Transferase</keyword>
<reference evidence="2" key="2">
    <citation type="submission" date="2020-09" db="EMBL/GenBank/DDBJ databases">
        <authorList>
            <person name="Sun Q."/>
            <person name="Zhou Y."/>
        </authorList>
    </citation>
    <scope>NUCLEOTIDE SEQUENCE</scope>
    <source>
        <strain evidence="2">CGMCC 1.15425</strain>
    </source>
</reference>
<keyword evidence="3" id="KW-1185">Reference proteome</keyword>
<organism evidence="2 3">
    <name type="scientific">Pseudohongiella nitratireducens</name>
    <dbReference type="NCBI Taxonomy" id="1768907"/>
    <lineage>
        <taxon>Bacteria</taxon>
        <taxon>Pseudomonadati</taxon>
        <taxon>Pseudomonadota</taxon>
        <taxon>Gammaproteobacteria</taxon>
        <taxon>Pseudomonadales</taxon>
        <taxon>Pseudohongiellaceae</taxon>
        <taxon>Pseudohongiella</taxon>
    </lineage>
</organism>
<dbReference type="PANTHER" id="PTHR10285">
    <property type="entry name" value="URIDINE KINASE"/>
    <property type="match status" value="1"/>
</dbReference>
<dbReference type="SUPFAM" id="SSF52540">
    <property type="entry name" value="P-loop containing nucleoside triphosphate hydrolases"/>
    <property type="match status" value="1"/>
</dbReference>
<dbReference type="Gene3D" id="3.40.50.300">
    <property type="entry name" value="P-loop containing nucleotide triphosphate hydrolases"/>
    <property type="match status" value="1"/>
</dbReference>
<dbReference type="InterPro" id="IPR006083">
    <property type="entry name" value="PRK/URK"/>
</dbReference>
<dbReference type="EMBL" id="BMIY01000003">
    <property type="protein sequence ID" value="GGG52596.1"/>
    <property type="molecule type" value="Genomic_DNA"/>
</dbReference>
<evidence type="ECO:0000259" key="1">
    <source>
        <dbReference type="Pfam" id="PF00485"/>
    </source>
</evidence>
<dbReference type="RefSeq" id="WP_068893806.1">
    <property type="nucleotide sequence ID" value="NZ_BMIY01000003.1"/>
</dbReference>
<feature type="domain" description="Phosphoribulokinase/uridine kinase" evidence="1">
    <location>
        <begin position="56"/>
        <end position="170"/>
    </location>
</feature>
<keyword evidence="2" id="KW-0418">Kinase</keyword>
<dbReference type="GO" id="GO:0016301">
    <property type="term" value="F:kinase activity"/>
    <property type="evidence" value="ECO:0007669"/>
    <property type="project" value="UniProtKB-KW"/>
</dbReference>
<dbReference type="Pfam" id="PF00485">
    <property type="entry name" value="PRK"/>
    <property type="match status" value="1"/>
</dbReference>
<sequence length="320" mass="36636">MKEPSASVKEPSALLKQLQHDEQLPVHWFEDALVWIVKLSTMLAELHEQRRHPLCIGINGAQGSGKTTLSLALDMLLTKTYGLRCQTLSIDDFYLSRQDREKLARQVHPLLQTRGVPGTHNCELAINTIQQLKQGKTCLIPRFNKATDNPLPTSAWSSSTSQPDIILFEGWCVGIPPQYESKLNTPVNSLEQHEDPQKLWRQYVQQQLSGSYQTLFKELDLLVFLQAPGFECVHQWRLEQENKLAERNQHKNNNAIMNEAEIQRFIAHYQRLTEHALQCLPSLANVIIPLDEKHRLTGCHVNRELVKDMLERGKKEGLTS</sequence>
<gene>
    <name evidence="2" type="ORF">GCM10011403_07180</name>
</gene>